<dbReference type="EMBL" id="FOEF01000009">
    <property type="protein sequence ID" value="SEP44735.1"/>
    <property type="molecule type" value="Genomic_DNA"/>
</dbReference>
<protein>
    <submittedName>
        <fullName evidence="2">Uncharacterized protein</fullName>
    </submittedName>
</protein>
<evidence type="ECO:0000313" key="2">
    <source>
        <dbReference type="EMBL" id="SEP44735.1"/>
    </source>
</evidence>
<dbReference type="AlphaFoldDB" id="A0A1H8XXY6"/>
<reference evidence="2 3" key="1">
    <citation type="submission" date="2016-10" db="EMBL/GenBank/DDBJ databases">
        <authorList>
            <person name="de Groot N.N."/>
        </authorList>
    </citation>
    <scope>NUCLEOTIDE SEQUENCE [LARGE SCALE GENOMIC DNA]</scope>
    <source>
        <strain evidence="2 3">DSM 44993</strain>
    </source>
</reference>
<sequence>MTDDPTSSQLALEAVKSLARILPRPFHVLGVEKARAAAAGPRPGDRRNQSRRPVP</sequence>
<dbReference type="STRING" id="394193.SAMN04489732_109290"/>
<accession>A0A1H8XXY6</accession>
<gene>
    <name evidence="2" type="ORF">SAMN04489732_109290</name>
</gene>
<evidence type="ECO:0000313" key="3">
    <source>
        <dbReference type="Proteomes" id="UP000198582"/>
    </source>
</evidence>
<organism evidence="2 3">
    <name type="scientific">Amycolatopsis saalfeldensis</name>
    <dbReference type="NCBI Taxonomy" id="394193"/>
    <lineage>
        <taxon>Bacteria</taxon>
        <taxon>Bacillati</taxon>
        <taxon>Actinomycetota</taxon>
        <taxon>Actinomycetes</taxon>
        <taxon>Pseudonocardiales</taxon>
        <taxon>Pseudonocardiaceae</taxon>
        <taxon>Amycolatopsis</taxon>
    </lineage>
</organism>
<feature type="region of interest" description="Disordered" evidence="1">
    <location>
        <begin position="34"/>
        <end position="55"/>
    </location>
</feature>
<evidence type="ECO:0000256" key="1">
    <source>
        <dbReference type="SAM" id="MobiDB-lite"/>
    </source>
</evidence>
<name>A0A1H8XXY6_9PSEU</name>
<dbReference type="Proteomes" id="UP000198582">
    <property type="component" value="Unassembled WGS sequence"/>
</dbReference>
<proteinExistence type="predicted"/>
<keyword evidence="3" id="KW-1185">Reference proteome</keyword>